<proteinExistence type="predicted"/>
<dbReference type="AlphaFoldDB" id="A0AAD4N765"/>
<evidence type="ECO:0000256" key="1">
    <source>
        <dbReference type="ARBA" id="ARBA00022729"/>
    </source>
</evidence>
<name>A0AAD4N765_9BILA</name>
<gene>
    <name evidence="5" type="ORF">DdX_04875</name>
</gene>
<dbReference type="PROSITE" id="PS51034">
    <property type="entry name" value="ZP_2"/>
    <property type="match status" value="1"/>
</dbReference>
<dbReference type="InterPro" id="IPR057475">
    <property type="entry name" value="CUT_C"/>
</dbReference>
<evidence type="ECO:0000313" key="5">
    <source>
        <dbReference type="EMBL" id="KAI1720633.1"/>
    </source>
</evidence>
<dbReference type="Pfam" id="PF25301">
    <property type="entry name" value="CUT_C"/>
    <property type="match status" value="1"/>
</dbReference>
<dbReference type="InterPro" id="IPR001507">
    <property type="entry name" value="ZP_dom"/>
</dbReference>
<accession>A0AAD4N765</accession>
<dbReference type="Gene3D" id="2.60.40.4100">
    <property type="entry name" value="Zona pellucida, ZP-C domain"/>
    <property type="match status" value="1"/>
</dbReference>
<dbReference type="PANTHER" id="PTHR22907:SF14">
    <property type="entry name" value="ZP DOMAIN-CONTAINING PROTEIN"/>
    <property type="match status" value="1"/>
</dbReference>
<dbReference type="Proteomes" id="UP001201812">
    <property type="component" value="Unassembled WGS sequence"/>
</dbReference>
<protein>
    <submittedName>
        <fullName evidence="5">Zona pellucida-like domain-containing protein</fullName>
    </submittedName>
</protein>
<evidence type="ECO:0000259" key="4">
    <source>
        <dbReference type="PROSITE" id="PS51034"/>
    </source>
</evidence>
<dbReference type="EMBL" id="JAKKPZ010000005">
    <property type="protein sequence ID" value="KAI1720633.1"/>
    <property type="molecule type" value="Genomic_DNA"/>
</dbReference>
<feature type="chain" id="PRO_5041947913" evidence="3">
    <location>
        <begin position="19"/>
        <end position="467"/>
    </location>
</feature>
<organism evidence="5 6">
    <name type="scientific">Ditylenchus destructor</name>
    <dbReference type="NCBI Taxonomy" id="166010"/>
    <lineage>
        <taxon>Eukaryota</taxon>
        <taxon>Metazoa</taxon>
        <taxon>Ecdysozoa</taxon>
        <taxon>Nematoda</taxon>
        <taxon>Chromadorea</taxon>
        <taxon>Rhabditida</taxon>
        <taxon>Tylenchina</taxon>
        <taxon>Tylenchomorpha</taxon>
        <taxon>Sphaerularioidea</taxon>
        <taxon>Anguinidae</taxon>
        <taxon>Anguininae</taxon>
        <taxon>Ditylenchus</taxon>
    </lineage>
</organism>
<sequence>MWMVVFVFVSITFAPISSIPLQPTAEVNFGTSTMNNPDISDLQINLREYTASTTQLTIVPGNDQHPVDVRKEYSRTAKTFPDSSVEYMQKFVLSYGDVHMTEDDQVFTVRCRYNMAGEETIGTVMEISPFEETLIIQNATRFPRLEEGISDEAIERHNSEKPSILPLCNYTLHINSFNGPLAESAKLGDKVFHKWKCDKSYFVKVYECYVHDGSNRRYMLVDERGCSTDSSIMPDVVYDSTLGFIYAPSWVFKFTNASRMYFNCLLYVCPKNDTECRKTVLPSCKHRKLSTREKRSELLWRRKAFTIGANGGSALLLSNNSNGLTDIFEPVLVEKSSSLEITSKKDISAALQTRGMPPFNLPNGAVSATTVSSYLADPTGVLPTTSASTGSAVTPPFKENEISQGRFTAAQPNSCNDHGPHEEHKIISLQRTIIVLVILNFVTLTTCTALACALCRQRLSSRLKIAI</sequence>
<keyword evidence="2" id="KW-1133">Transmembrane helix</keyword>
<dbReference type="SMART" id="SM00241">
    <property type="entry name" value="ZP"/>
    <property type="match status" value="1"/>
</dbReference>
<keyword evidence="2" id="KW-0812">Transmembrane</keyword>
<keyword evidence="6" id="KW-1185">Reference proteome</keyword>
<evidence type="ECO:0000256" key="2">
    <source>
        <dbReference type="SAM" id="Phobius"/>
    </source>
</evidence>
<comment type="caution">
    <text evidence="5">The sequence shown here is derived from an EMBL/GenBank/DDBJ whole genome shotgun (WGS) entry which is preliminary data.</text>
</comment>
<reference evidence="5" key="1">
    <citation type="submission" date="2022-01" db="EMBL/GenBank/DDBJ databases">
        <title>Genome Sequence Resource for Two Populations of Ditylenchus destructor, the Migratory Endoparasitic Phytonematode.</title>
        <authorList>
            <person name="Zhang H."/>
            <person name="Lin R."/>
            <person name="Xie B."/>
        </authorList>
    </citation>
    <scope>NUCLEOTIDE SEQUENCE</scope>
    <source>
        <strain evidence="5">BazhouSP</strain>
    </source>
</reference>
<feature type="transmembrane region" description="Helical" evidence="2">
    <location>
        <begin position="433"/>
        <end position="455"/>
    </location>
</feature>
<keyword evidence="2" id="KW-0472">Membrane</keyword>
<dbReference type="InterPro" id="IPR042235">
    <property type="entry name" value="ZP-C_dom"/>
</dbReference>
<evidence type="ECO:0000313" key="6">
    <source>
        <dbReference type="Proteomes" id="UP001201812"/>
    </source>
</evidence>
<evidence type="ECO:0000256" key="3">
    <source>
        <dbReference type="SAM" id="SignalP"/>
    </source>
</evidence>
<dbReference type="PANTHER" id="PTHR22907">
    <property type="entry name" value="GH04558P"/>
    <property type="match status" value="1"/>
</dbReference>
<dbReference type="InterPro" id="IPR051962">
    <property type="entry name" value="Cuticlin"/>
</dbReference>
<keyword evidence="1 3" id="KW-0732">Signal</keyword>
<feature type="signal peptide" evidence="3">
    <location>
        <begin position="1"/>
        <end position="18"/>
    </location>
</feature>
<feature type="domain" description="ZP" evidence="4">
    <location>
        <begin position="1"/>
        <end position="283"/>
    </location>
</feature>